<evidence type="ECO:0000313" key="2">
    <source>
        <dbReference type="EMBL" id="OGZ05654.1"/>
    </source>
</evidence>
<evidence type="ECO:0000256" key="1">
    <source>
        <dbReference type="SAM" id="Phobius"/>
    </source>
</evidence>
<accession>A0A1G2CWC9</accession>
<keyword evidence="1" id="KW-0472">Membrane</keyword>
<gene>
    <name evidence="2" type="ORF">A2845_04840</name>
</gene>
<feature type="transmembrane region" description="Helical" evidence="1">
    <location>
        <begin position="40"/>
        <end position="58"/>
    </location>
</feature>
<reference evidence="2 3" key="1">
    <citation type="journal article" date="2016" name="Nat. Commun.">
        <title>Thousands of microbial genomes shed light on interconnected biogeochemical processes in an aquifer system.</title>
        <authorList>
            <person name="Anantharaman K."/>
            <person name="Brown C.T."/>
            <person name="Hug L.A."/>
            <person name="Sharon I."/>
            <person name="Castelle C.J."/>
            <person name="Probst A.J."/>
            <person name="Thomas B.C."/>
            <person name="Singh A."/>
            <person name="Wilkins M.J."/>
            <person name="Karaoz U."/>
            <person name="Brodie E.L."/>
            <person name="Williams K.H."/>
            <person name="Hubbard S.S."/>
            <person name="Banfield J.F."/>
        </authorList>
    </citation>
    <scope>NUCLEOTIDE SEQUENCE [LARGE SCALE GENOMIC DNA]</scope>
</reference>
<keyword evidence="1" id="KW-1133">Transmembrane helix</keyword>
<evidence type="ECO:0000313" key="3">
    <source>
        <dbReference type="Proteomes" id="UP000177122"/>
    </source>
</evidence>
<comment type="caution">
    <text evidence="2">The sequence shown here is derived from an EMBL/GenBank/DDBJ whole genome shotgun (WGS) entry which is preliminary data.</text>
</comment>
<dbReference type="EMBL" id="MHLI01000008">
    <property type="protein sequence ID" value="OGZ05654.1"/>
    <property type="molecule type" value="Genomic_DNA"/>
</dbReference>
<proteinExistence type="predicted"/>
<dbReference type="AlphaFoldDB" id="A0A1G2CWC9"/>
<organism evidence="2 3">
    <name type="scientific">Candidatus Lloydbacteria bacterium RIFCSPHIGHO2_01_FULL_49_22</name>
    <dbReference type="NCBI Taxonomy" id="1798658"/>
    <lineage>
        <taxon>Bacteria</taxon>
        <taxon>Candidatus Lloydiibacteriota</taxon>
    </lineage>
</organism>
<keyword evidence="1" id="KW-0812">Transmembrane</keyword>
<sequence length="166" mass="18965">MNTIDAYWMIVVSVSVLLALLSMREYHLLAQLPPAHPDRGSYWFNVCLLILASGGLLYGGHYIDIGRRTIEALIAIPPSSRYAIERNAVIHDATWVYESGEREDEIRSFYREYARAQHMTFLEDDHDVVRMSFALPSGLLFLTLHTEGKKTVLYFSRVGEIRTATL</sequence>
<name>A0A1G2CWC9_9BACT</name>
<protein>
    <submittedName>
        <fullName evidence="2">Uncharacterized protein</fullName>
    </submittedName>
</protein>
<dbReference type="Proteomes" id="UP000177122">
    <property type="component" value="Unassembled WGS sequence"/>
</dbReference>